<organism evidence="1 2">
    <name type="scientific">Anaerobutyricum hallii</name>
    <dbReference type="NCBI Taxonomy" id="39488"/>
    <lineage>
        <taxon>Bacteria</taxon>
        <taxon>Bacillati</taxon>
        <taxon>Bacillota</taxon>
        <taxon>Clostridia</taxon>
        <taxon>Lachnospirales</taxon>
        <taxon>Lachnospiraceae</taxon>
        <taxon>Anaerobutyricum</taxon>
    </lineage>
</organism>
<dbReference type="GO" id="GO:0006260">
    <property type="term" value="P:DNA replication"/>
    <property type="evidence" value="ECO:0007669"/>
    <property type="project" value="InterPro"/>
</dbReference>
<dbReference type="EMBL" id="QRQO01000003">
    <property type="protein sequence ID" value="RHN17187.1"/>
    <property type="molecule type" value="Genomic_DNA"/>
</dbReference>
<evidence type="ECO:0008006" key="3">
    <source>
        <dbReference type="Google" id="ProtNLM"/>
    </source>
</evidence>
<gene>
    <name evidence="1" type="ORF">DWZ29_01635</name>
</gene>
<reference evidence="1 2" key="1">
    <citation type="submission" date="2018-08" db="EMBL/GenBank/DDBJ databases">
        <title>A genome reference for cultivated species of the human gut microbiota.</title>
        <authorList>
            <person name="Zou Y."/>
            <person name="Xue W."/>
            <person name="Luo G."/>
        </authorList>
    </citation>
    <scope>NUCLEOTIDE SEQUENCE [LARGE SCALE GENOMIC DNA]</scope>
    <source>
        <strain evidence="1 2">AF31-17AC</strain>
    </source>
</reference>
<dbReference type="RefSeq" id="WP_118485519.1">
    <property type="nucleotide sequence ID" value="NZ_QRQO01000003.1"/>
</dbReference>
<dbReference type="GO" id="GO:0003677">
    <property type="term" value="F:DNA binding"/>
    <property type="evidence" value="ECO:0007669"/>
    <property type="project" value="InterPro"/>
</dbReference>
<dbReference type="InterPro" id="IPR036977">
    <property type="entry name" value="DNA_primase_Znf_CHC2"/>
</dbReference>
<accession>A0A415UGM6</accession>
<dbReference type="Gene3D" id="3.90.580.10">
    <property type="entry name" value="Zinc finger, CHC2-type domain"/>
    <property type="match status" value="1"/>
</dbReference>
<proteinExistence type="predicted"/>
<dbReference type="GO" id="GO:0008270">
    <property type="term" value="F:zinc ion binding"/>
    <property type="evidence" value="ECO:0007669"/>
    <property type="project" value="InterPro"/>
</dbReference>
<protein>
    <recommendedName>
        <fullName evidence="3">Zinc finger CHC2-type domain-containing protein</fullName>
    </recommendedName>
</protein>
<name>A0A415UGM6_9FIRM</name>
<dbReference type="Proteomes" id="UP000283700">
    <property type="component" value="Unassembled WGS sequence"/>
</dbReference>
<evidence type="ECO:0000313" key="1">
    <source>
        <dbReference type="EMBL" id="RHN17187.1"/>
    </source>
</evidence>
<dbReference type="SUPFAM" id="SSF57783">
    <property type="entry name" value="Zinc beta-ribbon"/>
    <property type="match status" value="1"/>
</dbReference>
<comment type="caution">
    <text evidence="1">The sequence shown here is derived from an EMBL/GenBank/DDBJ whole genome shotgun (WGS) entry which is preliminary data.</text>
</comment>
<evidence type="ECO:0000313" key="2">
    <source>
        <dbReference type="Proteomes" id="UP000283700"/>
    </source>
</evidence>
<dbReference type="AlphaFoldDB" id="A0A415UGM6"/>
<sequence>MLLFNDEDKRELLEEVPIYNVCDFLGIEYQNTGCRKSILCPDHLNHNDQHYGSCFIYENTNTAHCFVCNKSFDTIDLLRLNGYGYYDALCQLANLSGSLSRFEKQPDKKQFWLPNLTKEERELIGLYPTKRIKLYYAIQENKPDDRKYDIIFGKEGEDDSFLLYKTLKYNPWFMLQEKNPEGYLSMVLHKCMETMERYYIFYEENKNAYSSSERGEFRKEMRDKFNQAKNIGLTFQEALRTYHRQLAKEF</sequence>